<evidence type="ECO:0000313" key="2">
    <source>
        <dbReference type="Proteomes" id="UP001055712"/>
    </source>
</evidence>
<gene>
    <name evidence="1" type="ORF">D9Q98_003861</name>
</gene>
<organism evidence="1 2">
    <name type="scientific">Chlorella vulgaris</name>
    <name type="common">Green alga</name>
    <dbReference type="NCBI Taxonomy" id="3077"/>
    <lineage>
        <taxon>Eukaryota</taxon>
        <taxon>Viridiplantae</taxon>
        <taxon>Chlorophyta</taxon>
        <taxon>core chlorophytes</taxon>
        <taxon>Trebouxiophyceae</taxon>
        <taxon>Chlorellales</taxon>
        <taxon>Chlorellaceae</taxon>
        <taxon>Chlorella clade</taxon>
        <taxon>Chlorella</taxon>
    </lineage>
</organism>
<evidence type="ECO:0000313" key="1">
    <source>
        <dbReference type="EMBL" id="KAI3432301.1"/>
    </source>
</evidence>
<accession>A0A9D4TR67</accession>
<keyword evidence="2" id="KW-1185">Reference proteome</keyword>
<reference evidence="1" key="1">
    <citation type="journal article" date="2019" name="Plant J.">
        <title>Chlorella vulgaris genome assembly and annotation reveals the molecular basis for metabolic acclimation to high light conditions.</title>
        <authorList>
            <person name="Cecchin M."/>
            <person name="Marcolungo L."/>
            <person name="Rossato M."/>
            <person name="Girolomoni L."/>
            <person name="Cosentino E."/>
            <person name="Cuine S."/>
            <person name="Li-Beisson Y."/>
            <person name="Delledonne M."/>
            <person name="Ballottari M."/>
        </authorList>
    </citation>
    <scope>NUCLEOTIDE SEQUENCE</scope>
    <source>
        <strain evidence="1">211/11P</strain>
    </source>
</reference>
<dbReference type="Proteomes" id="UP001055712">
    <property type="component" value="Unassembled WGS sequence"/>
</dbReference>
<reference evidence="1" key="2">
    <citation type="submission" date="2020-11" db="EMBL/GenBank/DDBJ databases">
        <authorList>
            <person name="Cecchin M."/>
            <person name="Marcolungo L."/>
            <person name="Rossato M."/>
            <person name="Girolomoni L."/>
            <person name="Cosentino E."/>
            <person name="Cuine S."/>
            <person name="Li-Beisson Y."/>
            <person name="Delledonne M."/>
            <person name="Ballottari M."/>
        </authorList>
    </citation>
    <scope>NUCLEOTIDE SEQUENCE</scope>
    <source>
        <strain evidence="1">211/11P</strain>
        <tissue evidence="1">Whole cell</tissue>
    </source>
</reference>
<proteinExistence type="predicted"/>
<name>A0A9D4TR67_CHLVU</name>
<dbReference type="EMBL" id="SIDB01000005">
    <property type="protein sequence ID" value="KAI3432301.1"/>
    <property type="molecule type" value="Genomic_DNA"/>
</dbReference>
<dbReference type="AlphaFoldDB" id="A0A9D4TR67"/>
<protein>
    <submittedName>
        <fullName evidence="1">Uncharacterized protein</fullName>
    </submittedName>
</protein>
<comment type="caution">
    <text evidence="1">The sequence shown here is derived from an EMBL/GenBank/DDBJ whole genome shotgun (WGS) entry which is preliminary data.</text>
</comment>
<sequence length="118" mass="13220">MRPANCSTHIFTDVPSSIAAAQAATIFVAIHGANVPNAFFMRPTRAVIEVMHPDWAHRHNWMLEQDPTHQLIYFGLVVEASNWTPGLYEQQQKDAGLPPYNGNGAVRDRNVHLRLAYA</sequence>